<dbReference type="OrthoDB" id="5290748at2"/>
<dbReference type="RefSeq" id="WP_026737864.1">
    <property type="nucleotide sequence ID" value="NZ_AP019822.1"/>
</dbReference>
<evidence type="ECO:0000313" key="9">
    <source>
        <dbReference type="EMBL" id="BBM36615.1"/>
    </source>
</evidence>
<dbReference type="GO" id="GO:0097506">
    <property type="term" value="F:deaminated base DNA N-glycosylase activity"/>
    <property type="evidence" value="ECO:0007669"/>
    <property type="project" value="UniProtKB-ARBA"/>
</dbReference>
<reference evidence="9 10" key="1">
    <citation type="submission" date="2019-07" db="EMBL/GenBank/DDBJ databases">
        <title>Complete Genome Sequence of Leptotrichia goodfellowii Strain JCM 16774.</title>
        <authorList>
            <person name="Watanabe S."/>
            <person name="Cui L."/>
        </authorList>
    </citation>
    <scope>NUCLEOTIDE SEQUENCE [LARGE SCALE GENOMIC DNA]</scope>
    <source>
        <strain evidence="9 10">JCM16774</strain>
    </source>
</reference>
<dbReference type="Pfam" id="PF03167">
    <property type="entry name" value="UDG"/>
    <property type="match status" value="1"/>
</dbReference>
<dbReference type="AlphaFoldDB" id="A0A510JEE9"/>
<dbReference type="PANTHER" id="PTHR33693:SF1">
    <property type="entry name" value="TYPE-4 URACIL-DNA GLYCOSYLASE"/>
    <property type="match status" value="1"/>
</dbReference>
<dbReference type="STRING" id="714315.GCA_000516535_01565"/>
<dbReference type="SUPFAM" id="SSF52141">
    <property type="entry name" value="Uracil-DNA glycosylase-like"/>
    <property type="match status" value="1"/>
</dbReference>
<evidence type="ECO:0000256" key="7">
    <source>
        <dbReference type="ARBA" id="ARBA00023204"/>
    </source>
</evidence>
<dbReference type="Proteomes" id="UP000321606">
    <property type="component" value="Chromosome"/>
</dbReference>
<keyword evidence="4" id="KW-0378">Hydrolase</keyword>
<organism evidence="9 10">
    <name type="scientific">Pseudoleptotrichia goodfellowii</name>
    <dbReference type="NCBI Taxonomy" id="157692"/>
    <lineage>
        <taxon>Bacteria</taxon>
        <taxon>Fusobacteriati</taxon>
        <taxon>Fusobacteriota</taxon>
        <taxon>Fusobacteriia</taxon>
        <taxon>Fusobacteriales</taxon>
        <taxon>Leptotrichiaceae</taxon>
        <taxon>Pseudoleptotrichia</taxon>
    </lineage>
</organism>
<dbReference type="InterPro" id="IPR005122">
    <property type="entry name" value="Uracil-DNA_glycosylase-like"/>
</dbReference>
<keyword evidence="5" id="KW-0408">Iron</keyword>
<dbReference type="PANTHER" id="PTHR33693">
    <property type="entry name" value="TYPE-5 URACIL-DNA GLYCOSYLASE"/>
    <property type="match status" value="1"/>
</dbReference>
<name>A0A510JEE9_9FUSO</name>
<sequence length="181" mass="20942">MWDDLETEIGICTKCHLERIRTNPVTGKGSRKAKILFVLESVSKKEDLKNDLLTDKKGEYFKKFLEYSKINLSECYFTTLTKCSSHGELIENECIVKCRDYLTTQIALLNPEYIITVGEIPTKNFIKSKEEIRDMVGKIYGYTGGIKIIPVYDLSYLLKAGDKEKWQVVKILEEINRRISE</sequence>
<proteinExistence type="predicted"/>
<keyword evidence="7" id="KW-0234">DNA repair</keyword>
<dbReference type="EMBL" id="AP019822">
    <property type="protein sequence ID" value="BBM36615.1"/>
    <property type="molecule type" value="Genomic_DNA"/>
</dbReference>
<evidence type="ECO:0000256" key="5">
    <source>
        <dbReference type="ARBA" id="ARBA00023004"/>
    </source>
</evidence>
<protein>
    <submittedName>
        <fullName evidence="9">Uracil-DNA glycosylase, family 4</fullName>
    </submittedName>
</protein>
<keyword evidence="2" id="KW-0479">Metal-binding</keyword>
<evidence type="ECO:0000256" key="1">
    <source>
        <dbReference type="ARBA" id="ARBA00022485"/>
    </source>
</evidence>
<evidence type="ECO:0000256" key="3">
    <source>
        <dbReference type="ARBA" id="ARBA00022763"/>
    </source>
</evidence>
<dbReference type="InterPro" id="IPR051536">
    <property type="entry name" value="UDG_Type-4/5"/>
</dbReference>
<evidence type="ECO:0000256" key="6">
    <source>
        <dbReference type="ARBA" id="ARBA00023014"/>
    </source>
</evidence>
<evidence type="ECO:0000313" key="10">
    <source>
        <dbReference type="Proteomes" id="UP000321606"/>
    </source>
</evidence>
<dbReference type="GO" id="GO:0006281">
    <property type="term" value="P:DNA repair"/>
    <property type="evidence" value="ECO:0007669"/>
    <property type="project" value="UniProtKB-KW"/>
</dbReference>
<evidence type="ECO:0000256" key="4">
    <source>
        <dbReference type="ARBA" id="ARBA00022801"/>
    </source>
</evidence>
<gene>
    <name evidence="9" type="ORF">JCM16774_1559</name>
</gene>
<keyword evidence="3" id="KW-0227">DNA damage</keyword>
<dbReference type="CDD" id="cd10030">
    <property type="entry name" value="UDG-F4_TTUDGA_SPO1dp_like"/>
    <property type="match status" value="1"/>
</dbReference>
<dbReference type="GO" id="GO:0051539">
    <property type="term" value="F:4 iron, 4 sulfur cluster binding"/>
    <property type="evidence" value="ECO:0007669"/>
    <property type="project" value="UniProtKB-KW"/>
</dbReference>
<dbReference type="InterPro" id="IPR036895">
    <property type="entry name" value="Uracil-DNA_glycosylase-like_sf"/>
</dbReference>
<accession>A0A510JEE9</accession>
<keyword evidence="6" id="KW-0411">Iron-sulfur</keyword>
<dbReference type="Gene3D" id="3.40.470.10">
    <property type="entry name" value="Uracil-DNA glycosylase-like domain"/>
    <property type="match status" value="1"/>
</dbReference>
<evidence type="ECO:0000259" key="8">
    <source>
        <dbReference type="Pfam" id="PF03167"/>
    </source>
</evidence>
<dbReference type="GO" id="GO:0046872">
    <property type="term" value="F:metal ion binding"/>
    <property type="evidence" value="ECO:0007669"/>
    <property type="project" value="UniProtKB-KW"/>
</dbReference>
<evidence type="ECO:0000256" key="2">
    <source>
        <dbReference type="ARBA" id="ARBA00022723"/>
    </source>
</evidence>
<feature type="domain" description="Uracil-DNA glycosylase-like" evidence="8">
    <location>
        <begin position="27"/>
        <end position="174"/>
    </location>
</feature>
<dbReference type="KEGG" id="lgo:JCM16774_1559"/>
<keyword evidence="1" id="KW-0004">4Fe-4S</keyword>